<evidence type="ECO:0000313" key="1">
    <source>
        <dbReference type="EMBL" id="TDP49830.1"/>
    </source>
</evidence>
<dbReference type="Proteomes" id="UP000295500">
    <property type="component" value="Unassembled WGS sequence"/>
</dbReference>
<comment type="caution">
    <text evidence="1">The sequence shown here is derived from an EMBL/GenBank/DDBJ whole genome shotgun (WGS) entry which is preliminary data.</text>
</comment>
<proteinExistence type="predicted"/>
<dbReference type="EMBL" id="SNXO01000044">
    <property type="protein sequence ID" value="TDP49830.1"/>
    <property type="molecule type" value="Genomic_DNA"/>
</dbReference>
<keyword evidence="2" id="KW-1185">Reference proteome</keyword>
<dbReference type="AlphaFoldDB" id="A0A4R6PX66"/>
<gene>
    <name evidence="1" type="ORF">EV211_1449</name>
</gene>
<dbReference type="NCBIfam" id="TIGR04076">
    <property type="entry name" value="TIGR04076 family protein"/>
    <property type="match status" value="1"/>
</dbReference>
<name>A0A4R6PX66_9FIRM</name>
<dbReference type="OrthoDB" id="5518200at2"/>
<accession>A0A4R6PX66</accession>
<dbReference type="RefSeq" id="WP_133529174.1">
    <property type="nucleotide sequence ID" value="NZ_SNXO01000044.1"/>
</dbReference>
<evidence type="ECO:0000313" key="2">
    <source>
        <dbReference type="Proteomes" id="UP000295500"/>
    </source>
</evidence>
<dbReference type="InterPro" id="IPR023811">
    <property type="entry name" value="CHP04076"/>
</dbReference>
<organism evidence="1 2">
    <name type="scientific">Aminicella lysinilytica</name>
    <dbReference type="NCBI Taxonomy" id="433323"/>
    <lineage>
        <taxon>Bacteria</taxon>
        <taxon>Bacillati</taxon>
        <taxon>Bacillota</taxon>
        <taxon>Clostridia</taxon>
        <taxon>Peptostreptococcales</taxon>
        <taxon>Anaerovoracaceae</taxon>
        <taxon>Aminicella</taxon>
    </lineage>
</organism>
<sequence>MKPRIKITLVEKKGNCSCHRGHKAGDTFDYDDDRGILCPMAMHVAFPYIDILRYGGCPPKAKNGEIRFCCPDSDVINVFKIEKVEEKS</sequence>
<reference evidence="1 2" key="1">
    <citation type="submission" date="2019-03" db="EMBL/GenBank/DDBJ databases">
        <title>Genomic Encyclopedia of Type Strains, Phase IV (KMG-IV): sequencing the most valuable type-strain genomes for metagenomic binning, comparative biology and taxonomic classification.</title>
        <authorList>
            <person name="Goeker M."/>
        </authorList>
    </citation>
    <scope>NUCLEOTIDE SEQUENCE [LARGE SCALE GENOMIC DNA]</scope>
    <source>
        <strain evidence="1 2">DSM 28287</strain>
    </source>
</reference>
<protein>
    <submittedName>
        <fullName evidence="1">Putative repeat protein (TIGR04076 family)</fullName>
    </submittedName>
</protein>